<comment type="caution">
    <text evidence="1">The sequence shown here is derived from an EMBL/GenBank/DDBJ whole genome shotgun (WGS) entry which is preliminary data.</text>
</comment>
<proteinExistence type="predicted"/>
<dbReference type="EMBL" id="MRWD01000080">
    <property type="protein sequence ID" value="ORJ18938.1"/>
    <property type="molecule type" value="Genomic_DNA"/>
</dbReference>
<dbReference type="Proteomes" id="UP000192722">
    <property type="component" value="Unassembled WGS sequence"/>
</dbReference>
<evidence type="ECO:0000313" key="1">
    <source>
        <dbReference type="EMBL" id="ORJ18938.1"/>
    </source>
</evidence>
<evidence type="ECO:0000313" key="2">
    <source>
        <dbReference type="Proteomes" id="UP000192722"/>
    </source>
</evidence>
<name>A0ABX3TUP5_9GAMM</name>
<dbReference type="RefSeq" id="WP_084984397.1">
    <property type="nucleotide sequence ID" value="NZ_MRWD01000080.1"/>
</dbReference>
<organism evidence="1 2">
    <name type="scientific">Rouxiella silvae</name>
    <dbReference type="NCBI Taxonomy" id="1646373"/>
    <lineage>
        <taxon>Bacteria</taxon>
        <taxon>Pseudomonadati</taxon>
        <taxon>Pseudomonadota</taxon>
        <taxon>Gammaproteobacteria</taxon>
        <taxon>Enterobacterales</taxon>
        <taxon>Yersiniaceae</taxon>
        <taxon>Rouxiella</taxon>
    </lineage>
</organism>
<accession>A0ABX3TUP5</accession>
<gene>
    <name evidence="1" type="ORF">BS639_22710</name>
</gene>
<keyword evidence="2" id="KW-1185">Reference proteome</keyword>
<reference evidence="1 2" key="1">
    <citation type="journal article" date="2017" name="Int. J. Syst. Evol. Microbiol.">
        <title>Rouxiella badensis sp. nov. and Rouxiella silvae sp. nov. isolated from peat bog soil in Germany and emendation of the genus description.</title>
        <authorList>
            <person name="Le Fleche-Mateos A."/>
            <person name="Kugler J.H."/>
            <person name="Hansen S.H."/>
            <person name="Syldatk C."/>
            <person name="Hausmann R."/>
            <person name="Lomprez F."/>
            <person name="Vandenbogaert M."/>
            <person name="Manuguerra J.C."/>
            <person name="Grimont P.A."/>
        </authorList>
    </citation>
    <scope>NUCLEOTIDE SEQUENCE [LARGE SCALE GENOMIC DNA]</scope>
    <source>
        <strain evidence="1 2">213</strain>
    </source>
</reference>
<protein>
    <submittedName>
        <fullName evidence="1">Uncharacterized protein</fullName>
    </submittedName>
</protein>
<sequence>MGVNYRSFTGGKTIRELRLIAILICERGILVPLVSLEELPCSYLEQEKYLKIKEQAYEKHSLREILESTIKNNFRNPGEVSEFENNFINVSERYLLAAKKFSWLNENSAGYWLWCYLRNESAQFFPHQVRARFHEKHIFNPFNGELLNEDAENFLPQNYDHTGLTKSPNNYSELLDSIIGFFDHWIIALVYKKKALDILKSKWSFLLKWEAENGKPFAFLDKNDKEGGEWCWEYFRKKVTVIRWGQFQPASTLERYSYLTAIFYVWDVLPEARKVFLTDINRAWSQRKFRISQNDRKAFQTYMKEDTKRKLLELSKVNGMKINEVLEAIINDAYSSSLNLSK</sequence>